<evidence type="ECO:0008006" key="2">
    <source>
        <dbReference type="Google" id="ProtNLM"/>
    </source>
</evidence>
<protein>
    <recommendedName>
        <fullName evidence="2">Bulb-type lectin domain-containing protein</fullName>
    </recommendedName>
</protein>
<gene>
    <name evidence="1" type="ORF">S12H4_46352</name>
</gene>
<dbReference type="SUPFAM" id="SSF63829">
    <property type="entry name" value="Calcium-dependent phosphotriesterase"/>
    <property type="match status" value="1"/>
</dbReference>
<comment type="caution">
    <text evidence="1">The sequence shown here is derived from an EMBL/GenBank/DDBJ whole genome shotgun (WGS) entry which is preliminary data.</text>
</comment>
<feature type="non-terminal residue" evidence="1">
    <location>
        <position position="253"/>
    </location>
</feature>
<feature type="non-terminal residue" evidence="1">
    <location>
        <position position="1"/>
    </location>
</feature>
<dbReference type="PANTHER" id="PTHR42754:SF1">
    <property type="entry name" value="LIPOPROTEIN"/>
    <property type="match status" value="1"/>
</dbReference>
<organism evidence="1">
    <name type="scientific">marine sediment metagenome</name>
    <dbReference type="NCBI Taxonomy" id="412755"/>
    <lineage>
        <taxon>unclassified sequences</taxon>
        <taxon>metagenomes</taxon>
        <taxon>ecological metagenomes</taxon>
    </lineage>
</organism>
<dbReference type="PANTHER" id="PTHR42754">
    <property type="entry name" value="ENDOGLUCANASE"/>
    <property type="match status" value="1"/>
</dbReference>
<accession>X1VJJ1</accession>
<sequence length="253" mass="27105">NLYTGGSFRGETDFDPGTGTDIHTGIITAYISKFNSNGDYQWVRVWGDDGHSGVSGIAFSSSGFICVGGGYEGTMDFDPGAGVDIHTPNGGYDLYVTLFDLDGNHLWTRAWGGDKSDSNCDVTIDNSDSIIASGYFQSTVDFDPGTGVDNHTSNGFYEAYIVKFDSNGFFVWAKSWGGDRDDKGYDVCTDNSDNILVSGIFGHMTMDSVDLDPGPGVDAHISVGSSDVSVSKFDTNGDLIWARSFGSNWSDHG</sequence>
<reference evidence="1" key="1">
    <citation type="journal article" date="2014" name="Front. Microbiol.">
        <title>High frequency of phylogenetically diverse reductive dehalogenase-homologous genes in deep subseafloor sedimentary metagenomes.</title>
        <authorList>
            <person name="Kawai M."/>
            <person name="Futagami T."/>
            <person name="Toyoda A."/>
            <person name="Takaki Y."/>
            <person name="Nishi S."/>
            <person name="Hori S."/>
            <person name="Arai W."/>
            <person name="Tsubouchi T."/>
            <person name="Morono Y."/>
            <person name="Uchiyama I."/>
            <person name="Ito T."/>
            <person name="Fujiyama A."/>
            <person name="Inagaki F."/>
            <person name="Takami H."/>
        </authorList>
    </citation>
    <scope>NUCLEOTIDE SEQUENCE</scope>
    <source>
        <strain evidence="1">Expedition CK06-06</strain>
    </source>
</reference>
<dbReference type="EMBL" id="BARW01028749">
    <property type="protein sequence ID" value="GAJ15526.1"/>
    <property type="molecule type" value="Genomic_DNA"/>
</dbReference>
<proteinExistence type="predicted"/>
<name>X1VJJ1_9ZZZZ</name>
<dbReference type="AlphaFoldDB" id="X1VJJ1"/>
<evidence type="ECO:0000313" key="1">
    <source>
        <dbReference type="EMBL" id="GAJ15526.1"/>
    </source>
</evidence>